<keyword evidence="2" id="KW-1185">Reference proteome</keyword>
<evidence type="ECO:0000313" key="1">
    <source>
        <dbReference type="EMBL" id="GBP59704.1"/>
    </source>
</evidence>
<protein>
    <submittedName>
        <fullName evidence="1">Uncharacterized protein</fullName>
    </submittedName>
</protein>
<proteinExistence type="predicted"/>
<organism evidence="1 2">
    <name type="scientific">Eumeta variegata</name>
    <name type="common">Bagworm moth</name>
    <name type="synonym">Eumeta japonica</name>
    <dbReference type="NCBI Taxonomy" id="151549"/>
    <lineage>
        <taxon>Eukaryota</taxon>
        <taxon>Metazoa</taxon>
        <taxon>Ecdysozoa</taxon>
        <taxon>Arthropoda</taxon>
        <taxon>Hexapoda</taxon>
        <taxon>Insecta</taxon>
        <taxon>Pterygota</taxon>
        <taxon>Neoptera</taxon>
        <taxon>Endopterygota</taxon>
        <taxon>Lepidoptera</taxon>
        <taxon>Glossata</taxon>
        <taxon>Ditrysia</taxon>
        <taxon>Tineoidea</taxon>
        <taxon>Psychidae</taxon>
        <taxon>Oiketicinae</taxon>
        <taxon>Eumeta</taxon>
    </lineage>
</organism>
<dbReference type="EMBL" id="BGZK01000768">
    <property type="protein sequence ID" value="GBP59704.1"/>
    <property type="molecule type" value="Genomic_DNA"/>
</dbReference>
<sequence length="134" mass="15911">MDPKRRNAAYRTKIEEQREKRLSNIRKGMKRIRENCAEEERTYINNEVLSRIITLRNHQSADQREVEYRRNKEGMIKLRKKRVVTIRNFAGENLHARFRGGRRRPFQKLADYETEGLPPERIIECSRVGAAGVS</sequence>
<evidence type="ECO:0000313" key="2">
    <source>
        <dbReference type="Proteomes" id="UP000299102"/>
    </source>
</evidence>
<gene>
    <name evidence="1" type="ORF">EVAR_48672_1</name>
</gene>
<dbReference type="Proteomes" id="UP000299102">
    <property type="component" value="Unassembled WGS sequence"/>
</dbReference>
<accession>A0A4C1XBB7</accession>
<dbReference type="AlphaFoldDB" id="A0A4C1XBB7"/>
<reference evidence="1 2" key="1">
    <citation type="journal article" date="2019" name="Commun. Biol.">
        <title>The bagworm genome reveals a unique fibroin gene that provides high tensile strength.</title>
        <authorList>
            <person name="Kono N."/>
            <person name="Nakamura H."/>
            <person name="Ohtoshi R."/>
            <person name="Tomita M."/>
            <person name="Numata K."/>
            <person name="Arakawa K."/>
        </authorList>
    </citation>
    <scope>NUCLEOTIDE SEQUENCE [LARGE SCALE GENOMIC DNA]</scope>
</reference>
<name>A0A4C1XBB7_EUMVA</name>
<comment type="caution">
    <text evidence="1">The sequence shown here is derived from an EMBL/GenBank/DDBJ whole genome shotgun (WGS) entry which is preliminary data.</text>
</comment>